<evidence type="ECO:0000256" key="5">
    <source>
        <dbReference type="ARBA" id="ARBA00023235"/>
    </source>
</evidence>
<name>Q653M7_ORYSJ</name>
<evidence type="ECO:0000256" key="9">
    <source>
        <dbReference type="SAM" id="MobiDB-lite"/>
    </source>
</evidence>
<dbReference type="SUPFAM" id="SSF50891">
    <property type="entry name" value="Cyclophilin-like"/>
    <property type="match status" value="1"/>
</dbReference>
<keyword evidence="3 7" id="KW-0694">RNA-binding</keyword>
<dbReference type="Pfam" id="PF00160">
    <property type="entry name" value="Pro_isomerase"/>
    <property type="match status" value="1"/>
</dbReference>
<evidence type="ECO:0000256" key="4">
    <source>
        <dbReference type="ARBA" id="ARBA00023110"/>
    </source>
</evidence>
<organism evidence="13 14">
    <name type="scientific">Oryza sativa subsp. japonica</name>
    <name type="common">Rice</name>
    <dbReference type="NCBI Taxonomy" id="39947"/>
    <lineage>
        <taxon>Eukaryota</taxon>
        <taxon>Viridiplantae</taxon>
        <taxon>Streptophyta</taxon>
        <taxon>Embryophyta</taxon>
        <taxon>Tracheophyta</taxon>
        <taxon>Spermatophyta</taxon>
        <taxon>Magnoliopsida</taxon>
        <taxon>Liliopsida</taxon>
        <taxon>Poales</taxon>
        <taxon>Poaceae</taxon>
        <taxon>BOP clade</taxon>
        <taxon>Oryzoideae</taxon>
        <taxon>Oryzeae</taxon>
        <taxon>Oryzinae</taxon>
        <taxon>Oryza</taxon>
        <taxon>Oryza sativa</taxon>
    </lineage>
</organism>
<comment type="similarity">
    <text evidence="8">Belongs to the cyclophilin-type PPIase family. PPIL4 subfamily.</text>
</comment>
<keyword evidence="4 8" id="KW-0697">Rotamase</keyword>
<dbReference type="SMART" id="SM00360">
    <property type="entry name" value="RRM"/>
    <property type="match status" value="1"/>
</dbReference>
<reference evidence="14" key="3">
    <citation type="journal article" date="2005" name="Nature">
        <title>The map-based sequence of the rice genome.</title>
        <authorList>
            <consortium name="International rice genome sequencing project (IRGSP)"/>
            <person name="Matsumoto T."/>
            <person name="Wu J."/>
            <person name="Kanamori H."/>
            <person name="Katayose Y."/>
            <person name="Fujisawa M."/>
            <person name="Namiki N."/>
            <person name="Mizuno H."/>
            <person name="Yamamoto K."/>
            <person name="Antonio B.A."/>
            <person name="Baba T."/>
            <person name="Sakata K."/>
            <person name="Nagamura Y."/>
            <person name="Aoki H."/>
            <person name="Arikawa K."/>
            <person name="Arita K."/>
            <person name="Bito T."/>
            <person name="Chiden Y."/>
            <person name="Fujitsuka N."/>
            <person name="Fukunaka R."/>
            <person name="Hamada M."/>
            <person name="Harada C."/>
            <person name="Hayashi A."/>
            <person name="Hijishita S."/>
            <person name="Honda M."/>
            <person name="Hosokawa S."/>
            <person name="Ichikawa Y."/>
            <person name="Idonuma A."/>
            <person name="Iijima M."/>
            <person name="Ikeda M."/>
            <person name="Ikeno M."/>
            <person name="Ito K."/>
            <person name="Ito S."/>
            <person name="Ito T."/>
            <person name="Ito Y."/>
            <person name="Ito Y."/>
            <person name="Iwabuchi A."/>
            <person name="Kamiya K."/>
            <person name="Karasawa W."/>
            <person name="Kurita K."/>
            <person name="Katagiri S."/>
            <person name="Kikuta A."/>
            <person name="Kobayashi H."/>
            <person name="Kobayashi N."/>
            <person name="Machita K."/>
            <person name="Maehara T."/>
            <person name="Masukawa M."/>
            <person name="Mizubayashi T."/>
            <person name="Mukai Y."/>
            <person name="Nagasaki H."/>
            <person name="Nagata Y."/>
            <person name="Naito S."/>
            <person name="Nakashima M."/>
            <person name="Nakama Y."/>
            <person name="Nakamichi Y."/>
            <person name="Nakamura M."/>
            <person name="Meguro A."/>
            <person name="Negishi M."/>
            <person name="Ohta I."/>
            <person name="Ohta T."/>
            <person name="Okamoto M."/>
            <person name="Ono N."/>
            <person name="Saji S."/>
            <person name="Sakaguchi M."/>
            <person name="Sakai K."/>
            <person name="Shibata M."/>
            <person name="Shimokawa T."/>
            <person name="Song J."/>
            <person name="Takazaki Y."/>
            <person name="Terasawa K."/>
            <person name="Tsugane M."/>
            <person name="Tsuji K."/>
            <person name="Ueda S."/>
            <person name="Waki K."/>
            <person name="Yamagata H."/>
            <person name="Yamamoto M."/>
            <person name="Yamamoto S."/>
            <person name="Yamane H."/>
            <person name="Yoshiki S."/>
            <person name="Yoshihara R."/>
            <person name="Yukawa K."/>
            <person name="Zhong H."/>
            <person name="Yano M."/>
            <person name="Yuan Q."/>
            <person name="Ouyang S."/>
            <person name="Liu J."/>
            <person name="Jones K.M."/>
            <person name="Gansberger K."/>
            <person name="Moffat K."/>
            <person name="Hill J."/>
            <person name="Bera J."/>
            <person name="Fadrosh D."/>
            <person name="Jin S."/>
            <person name="Johri S."/>
            <person name="Kim M."/>
            <person name="Overton L."/>
            <person name="Reardon M."/>
            <person name="Tsitrin T."/>
            <person name="Vuong H."/>
            <person name="Weaver B."/>
            <person name="Ciecko A."/>
            <person name="Tallon L."/>
            <person name="Jackson J."/>
            <person name="Pai G."/>
            <person name="Aken S.V."/>
            <person name="Utterback T."/>
            <person name="Reidmuller S."/>
            <person name="Feldblyum T."/>
            <person name="Hsiao J."/>
            <person name="Zismann V."/>
            <person name="Iobst S."/>
            <person name="de Vazeille A.R."/>
            <person name="Buell C.R."/>
            <person name="Ying K."/>
            <person name="Li Y."/>
            <person name="Lu T."/>
            <person name="Huang Y."/>
            <person name="Zhao Q."/>
            <person name="Feng Q."/>
            <person name="Zhang L."/>
            <person name="Zhu J."/>
            <person name="Weng Q."/>
            <person name="Mu J."/>
            <person name="Lu Y."/>
            <person name="Fan D."/>
            <person name="Liu Y."/>
            <person name="Guan J."/>
            <person name="Zhang Y."/>
            <person name="Yu S."/>
            <person name="Liu X."/>
            <person name="Zhang Y."/>
            <person name="Hong G."/>
            <person name="Han B."/>
            <person name="Choisne N."/>
            <person name="Demange N."/>
            <person name="Orjeda G."/>
            <person name="Samain S."/>
            <person name="Cattolico L."/>
            <person name="Pelletier E."/>
            <person name="Couloux A."/>
            <person name="Segurens B."/>
            <person name="Wincker P."/>
            <person name="D'Hont A."/>
            <person name="Scarpelli C."/>
            <person name="Weissenbach J."/>
            <person name="Salanoubat M."/>
            <person name="Quetier F."/>
            <person name="Yu Y."/>
            <person name="Kim H.R."/>
            <person name="Rambo T."/>
            <person name="Currie J."/>
            <person name="Collura K."/>
            <person name="Luo M."/>
            <person name="Yang T."/>
            <person name="Ammiraju J.S.S."/>
            <person name="Engler F."/>
            <person name="Soderlund C."/>
            <person name="Wing R.A."/>
            <person name="Palmer L.E."/>
            <person name="de la Bastide M."/>
            <person name="Spiegel L."/>
            <person name="Nascimento L."/>
            <person name="Zutavern T."/>
            <person name="O'Shaughnessy A."/>
            <person name="Dike S."/>
            <person name="Dedhia N."/>
            <person name="Preston R."/>
            <person name="Balija V."/>
            <person name="McCombie W.R."/>
            <person name="Chow T."/>
            <person name="Chen H."/>
            <person name="Chung M."/>
            <person name="Chen C."/>
            <person name="Shaw J."/>
            <person name="Wu H."/>
            <person name="Hsiao K."/>
            <person name="Chao Y."/>
            <person name="Chu M."/>
            <person name="Cheng C."/>
            <person name="Hour A."/>
            <person name="Lee P."/>
            <person name="Lin S."/>
            <person name="Lin Y."/>
            <person name="Liou J."/>
            <person name="Liu S."/>
            <person name="Hsing Y."/>
            <person name="Raghuvanshi S."/>
            <person name="Mohanty A."/>
            <person name="Bharti A.K."/>
            <person name="Gaur A."/>
            <person name="Gupta V."/>
            <person name="Kumar D."/>
            <person name="Ravi V."/>
            <person name="Vij S."/>
            <person name="Kapur A."/>
            <person name="Khurana P."/>
            <person name="Khurana P."/>
            <person name="Khurana J.P."/>
            <person name="Tyagi A.K."/>
            <person name="Gaikwad K."/>
            <person name="Singh A."/>
            <person name="Dalal V."/>
            <person name="Srivastava S."/>
            <person name="Dixit A."/>
            <person name="Pal A.K."/>
            <person name="Ghazi I.A."/>
            <person name="Yadav M."/>
            <person name="Pandit A."/>
            <person name="Bhargava A."/>
            <person name="Sureshbabu K."/>
            <person name="Batra K."/>
            <person name="Sharma T.R."/>
            <person name="Mohapatra T."/>
            <person name="Singh N.K."/>
            <person name="Messing J."/>
            <person name="Nelson A.B."/>
            <person name="Fuks G."/>
            <person name="Kavchok S."/>
            <person name="Keizer G."/>
            <person name="Linton E."/>
            <person name="Llaca V."/>
            <person name="Song R."/>
            <person name="Tanyolac B."/>
            <person name="Young S."/>
            <person name="Ho-Il K."/>
            <person name="Hahn J.H."/>
            <person name="Sangsakoo G."/>
            <person name="Vanavichit A."/>
            <person name="de Mattos Luiz.A.T."/>
            <person name="Zimmer P.D."/>
            <person name="Malone G."/>
            <person name="Dellagostin O."/>
            <person name="de Oliveira A.C."/>
            <person name="Bevan M."/>
            <person name="Bancroft I."/>
            <person name="Minx P."/>
            <person name="Cordum H."/>
            <person name="Wilson R."/>
            <person name="Cheng Z."/>
            <person name="Jin W."/>
            <person name="Jiang J."/>
            <person name="Leong S.A."/>
            <person name="Iwama H."/>
            <person name="Gojobori T."/>
            <person name="Itoh T."/>
            <person name="Niimura Y."/>
            <person name="Fujii Y."/>
            <person name="Habara T."/>
            <person name="Sakai H."/>
            <person name="Sato Y."/>
            <person name="Wilson G."/>
            <person name="Kumar K."/>
            <person name="McCouch S."/>
            <person name="Juretic N."/>
            <person name="Hoen D."/>
            <person name="Wright S."/>
            <person name="Bruskiewich R."/>
            <person name="Bureau T."/>
            <person name="Miyao A."/>
            <person name="Hirochika H."/>
            <person name="Nishikawa T."/>
            <person name="Kadowaki K."/>
            <person name="Sugiura M."/>
            <person name="Burr B."/>
            <person name="Sasaki T."/>
        </authorList>
    </citation>
    <scope>NUCLEOTIDE SEQUENCE [LARGE SCALE GENOMIC DNA]</scope>
    <source>
        <strain evidence="14">cv. Nipponbare</strain>
    </source>
</reference>
<dbReference type="SUPFAM" id="SSF54928">
    <property type="entry name" value="RNA-binding domain, RBD"/>
    <property type="match status" value="1"/>
</dbReference>
<dbReference type="GO" id="GO:0003755">
    <property type="term" value="F:peptidyl-prolyl cis-trans isomerase activity"/>
    <property type="evidence" value="ECO:0007669"/>
    <property type="project" value="UniProtKB-UniRule"/>
</dbReference>
<dbReference type="GO" id="GO:0003723">
    <property type="term" value="F:RNA binding"/>
    <property type="evidence" value="ECO:0007669"/>
    <property type="project" value="UniProtKB-UniRule"/>
</dbReference>
<gene>
    <name evidence="13" type="ORF">P0485A07.3</name>
    <name evidence="12" type="ORF">P0686E06.39</name>
</gene>
<comment type="catalytic activity">
    <reaction evidence="1 8">
        <text>[protein]-peptidylproline (omega=180) = [protein]-peptidylproline (omega=0)</text>
        <dbReference type="Rhea" id="RHEA:16237"/>
        <dbReference type="Rhea" id="RHEA-COMP:10747"/>
        <dbReference type="Rhea" id="RHEA-COMP:10748"/>
        <dbReference type="ChEBI" id="CHEBI:83833"/>
        <dbReference type="ChEBI" id="CHEBI:83834"/>
        <dbReference type="EC" id="5.2.1.8"/>
    </reaction>
</comment>
<evidence type="ECO:0000256" key="6">
    <source>
        <dbReference type="ARBA" id="ARBA00023242"/>
    </source>
</evidence>
<dbReference type="FunFam" id="2.40.100.10:FF:000103">
    <property type="entry name" value="26S proteasome regulatory complex ATPase"/>
    <property type="match status" value="1"/>
</dbReference>
<dbReference type="PANTHER" id="PTHR45843">
    <property type="entry name" value="PEPTIDYL-PROLYL CIS-TRANS ISOMERASE-LIKE 4"/>
    <property type="match status" value="1"/>
</dbReference>
<dbReference type="Gene3D" id="2.40.100.10">
    <property type="entry name" value="Cyclophilin-like"/>
    <property type="match status" value="1"/>
</dbReference>
<evidence type="ECO:0000256" key="2">
    <source>
        <dbReference type="ARBA" id="ARBA00004123"/>
    </source>
</evidence>
<evidence type="ECO:0000256" key="8">
    <source>
        <dbReference type="RuleBase" id="RU365081"/>
    </source>
</evidence>
<feature type="compositionally biased region" description="Basic and acidic residues" evidence="9">
    <location>
        <begin position="523"/>
        <end position="542"/>
    </location>
</feature>
<evidence type="ECO:0000313" key="13">
    <source>
        <dbReference type="EMBL" id="BAD45990.1"/>
    </source>
</evidence>
<dbReference type="PANTHER" id="PTHR45843:SF1">
    <property type="entry name" value="PEPTIDYL-PROLYL CIS-TRANS ISOMERASE-LIKE 4"/>
    <property type="match status" value="1"/>
</dbReference>
<dbReference type="Gene3D" id="3.30.70.330">
    <property type="match status" value="1"/>
</dbReference>
<comment type="function">
    <text evidence="8">PPIases accelerate the folding of proteins. It catalyzes the cis-trans isomerization of proline imidic peptide bonds in oligopeptides.</text>
</comment>
<dbReference type="PROSITE" id="PS50102">
    <property type="entry name" value="RRM"/>
    <property type="match status" value="1"/>
</dbReference>
<feature type="region of interest" description="Disordered" evidence="9">
    <location>
        <begin position="414"/>
        <end position="548"/>
    </location>
</feature>
<evidence type="ECO:0000313" key="14">
    <source>
        <dbReference type="Proteomes" id="UP000000763"/>
    </source>
</evidence>
<dbReference type="InterPro" id="IPR000504">
    <property type="entry name" value="RRM_dom"/>
</dbReference>
<dbReference type="EMBL" id="AP003635">
    <property type="protein sequence ID" value="BAD45454.1"/>
    <property type="molecule type" value="Genomic_DNA"/>
</dbReference>
<feature type="compositionally biased region" description="Basic and acidic residues" evidence="9">
    <location>
        <begin position="427"/>
        <end position="516"/>
    </location>
</feature>
<dbReference type="AlphaFoldDB" id="Q653M7"/>
<evidence type="ECO:0000256" key="1">
    <source>
        <dbReference type="ARBA" id="ARBA00000971"/>
    </source>
</evidence>
<reference evidence="12" key="1">
    <citation type="submission" date="2001-05" db="EMBL/GenBank/DDBJ databases">
        <title>Oryza sativa nipponbare(GA3) genomic DNA, chromosome 6, PAC clone:P0686E06.</title>
        <authorList>
            <person name="Sasaki T."/>
            <person name="Matsumoto T."/>
            <person name="Yamamoto K."/>
        </authorList>
    </citation>
    <scope>NUCLEOTIDE SEQUENCE</scope>
</reference>
<keyword evidence="6 8" id="KW-0539">Nucleus</keyword>
<dbReference type="InterPro" id="IPR035542">
    <property type="entry name" value="CRIP"/>
</dbReference>
<dbReference type="Proteomes" id="UP000000763">
    <property type="component" value="Chromosome 6"/>
</dbReference>
<dbReference type="InterPro" id="IPR012677">
    <property type="entry name" value="Nucleotide-bd_a/b_plait_sf"/>
</dbReference>
<protein>
    <recommendedName>
        <fullName evidence="8">Peptidyl-prolyl cis-trans isomerase</fullName>
        <shortName evidence="8">PPIase</shortName>
        <ecNumber evidence="8">5.2.1.8</ecNumber>
    </recommendedName>
</protein>
<sequence length="548" mass="63174">MSVLIVTSVGDIEVDLHTDMCPLTTKNFLKLCKGNEGLVAGGLAFRKQLSGQFWRCRAGATGSGFDVKGMSFPGYSFFLVFLSLHYFVHIQNYLFSRFLSGAMATRFFDDEIHPELRHSKMGTIAMASAGENCNASQFYITLRDGVDYLDDKHTVFGMVAEGFDTITKINETYVDDKGRPFKDIRIRHTYVLDDPFDDPPQLSKLIPENSPVGKPQDEIAEERLEDNWVPPDETVAPEELEDTIRSKEAHTNAVILQSLGDIPDAEIKPQDNVLFVRELNKDEDLYTIFSHFGSVTSAEIIRDYKTGDSLCFAFIEFEKKEACERAFFMMDNCLIDDRRIRVDFSQSVSKQWRQFRQSKSNANKDGCFKCGALDLIARDCDQRAEQKNKGPNYILKDENTQRSGNKRRSYDLVFEDGENYNGQQDLRSADRRKIHKIDDRRSGLPPRGDRDRISRERTHIDENDKEGNRDRGNQKHEDYNRYCKPGERSSSRHDDRGYSKHESRSKYRDGDDDYRRQSGGSRYGRDKCDGERRYRGDDDHGRSNRHTR</sequence>
<evidence type="ECO:0000256" key="3">
    <source>
        <dbReference type="ARBA" id="ARBA00022884"/>
    </source>
</evidence>
<feature type="domain" description="PPIase cyclophilin-type" evidence="10">
    <location>
        <begin position="7"/>
        <end position="191"/>
    </location>
</feature>
<dbReference type="PROSITE" id="PS50072">
    <property type="entry name" value="CSA_PPIASE_2"/>
    <property type="match status" value="1"/>
</dbReference>
<comment type="subcellular location">
    <subcellularLocation>
        <location evidence="2 8">Nucleus</location>
    </subcellularLocation>
</comment>
<dbReference type="PRINTS" id="PR00153">
    <property type="entry name" value="CSAPPISMRASE"/>
</dbReference>
<dbReference type="InterPro" id="IPR002130">
    <property type="entry name" value="Cyclophilin-type_PPIase_dom"/>
</dbReference>
<proteinExistence type="inferred from homology"/>
<dbReference type="EC" id="5.2.1.8" evidence="8"/>
<dbReference type="InterPro" id="IPR035979">
    <property type="entry name" value="RBD_domain_sf"/>
</dbReference>
<dbReference type="InterPro" id="IPR029000">
    <property type="entry name" value="Cyclophilin-like_dom_sf"/>
</dbReference>
<reference evidence="14" key="4">
    <citation type="journal article" date="2008" name="Nucleic Acids Res.">
        <title>The rice annotation project database (RAP-DB): 2008 update.</title>
        <authorList>
            <consortium name="The rice annotation project (RAP)"/>
        </authorList>
    </citation>
    <scope>GENOME REANNOTATION</scope>
    <source>
        <strain evidence="14">cv. Nipponbare</strain>
    </source>
</reference>
<accession>Q653M7</accession>
<evidence type="ECO:0000259" key="10">
    <source>
        <dbReference type="PROSITE" id="PS50072"/>
    </source>
</evidence>
<dbReference type="GO" id="GO:0005634">
    <property type="term" value="C:nucleus"/>
    <property type="evidence" value="ECO:0007669"/>
    <property type="project" value="UniProtKB-SubCell"/>
</dbReference>
<dbReference type="Pfam" id="PF00076">
    <property type="entry name" value="RRM_1"/>
    <property type="match status" value="1"/>
</dbReference>
<evidence type="ECO:0000259" key="11">
    <source>
        <dbReference type="PROSITE" id="PS50102"/>
    </source>
</evidence>
<reference evidence="13" key="2">
    <citation type="submission" date="2002-05" db="EMBL/GenBank/DDBJ databases">
        <title>Oryza sativa nipponbare(GA3) genomic DNA, chromosome 6, PAC clone:P0485A07.</title>
        <authorList>
            <person name="Sasaki T."/>
            <person name="Matsumoto T."/>
            <person name="Katayose Y."/>
        </authorList>
    </citation>
    <scope>NUCLEOTIDE SEQUENCE</scope>
</reference>
<feature type="domain" description="RRM" evidence="11">
    <location>
        <begin position="272"/>
        <end position="347"/>
    </location>
</feature>
<evidence type="ECO:0000313" key="12">
    <source>
        <dbReference type="EMBL" id="BAD45454.1"/>
    </source>
</evidence>
<evidence type="ECO:0000256" key="7">
    <source>
        <dbReference type="PROSITE-ProRule" id="PRU00176"/>
    </source>
</evidence>
<keyword evidence="5 8" id="KW-0413">Isomerase</keyword>
<dbReference type="EMBL" id="AP005192">
    <property type="protein sequence ID" value="BAD45990.1"/>
    <property type="molecule type" value="Genomic_DNA"/>
</dbReference>